<keyword evidence="7 11" id="KW-1133">Transmembrane helix</keyword>
<evidence type="ECO:0000256" key="5">
    <source>
        <dbReference type="ARBA" id="ARBA00022692"/>
    </source>
</evidence>
<evidence type="ECO:0000256" key="10">
    <source>
        <dbReference type="SAM" id="MobiDB-lite"/>
    </source>
</evidence>
<evidence type="ECO:0000256" key="4">
    <source>
        <dbReference type="ARBA" id="ARBA00022502"/>
    </source>
</evidence>
<comment type="pathway">
    <text evidence="2">Glycolipid biosynthesis; glycosylphosphatidylinositol-anchor biosynthesis.</text>
</comment>
<evidence type="ECO:0000256" key="9">
    <source>
        <dbReference type="ARBA" id="ARBA00023180"/>
    </source>
</evidence>
<comment type="similarity">
    <text evidence="3">Belongs to the PIGS family.</text>
</comment>
<comment type="caution">
    <text evidence="12">The sequence shown here is derived from an EMBL/GenBank/DDBJ whole genome shotgun (WGS) entry which is preliminary data.</text>
</comment>
<organism evidence="12 13">
    <name type="scientific">Dunaliella salina</name>
    <name type="common">Green alga</name>
    <name type="synonym">Protococcus salinus</name>
    <dbReference type="NCBI Taxonomy" id="3046"/>
    <lineage>
        <taxon>Eukaryota</taxon>
        <taxon>Viridiplantae</taxon>
        <taxon>Chlorophyta</taxon>
        <taxon>core chlorophytes</taxon>
        <taxon>Chlorophyceae</taxon>
        <taxon>CS clade</taxon>
        <taxon>Chlamydomonadales</taxon>
        <taxon>Dunaliellaceae</taxon>
        <taxon>Dunaliella</taxon>
    </lineage>
</organism>
<proteinExistence type="inferred from homology"/>
<keyword evidence="6" id="KW-0256">Endoplasmic reticulum</keyword>
<dbReference type="Pfam" id="PF10510">
    <property type="entry name" value="PIG-S"/>
    <property type="match status" value="2"/>
</dbReference>
<keyword evidence="8 11" id="KW-0472">Membrane</keyword>
<feature type="region of interest" description="Disordered" evidence="10">
    <location>
        <begin position="240"/>
        <end position="267"/>
    </location>
</feature>
<keyword evidence="9" id="KW-0325">Glycoprotein</keyword>
<dbReference type="PANTHER" id="PTHR21072">
    <property type="entry name" value="GPI TRANSAMIDASE COMPONENT PIG-S"/>
    <property type="match status" value="1"/>
</dbReference>
<feature type="region of interest" description="Disordered" evidence="10">
    <location>
        <begin position="525"/>
        <end position="560"/>
    </location>
</feature>
<accession>A0ABQ7GNP9</accession>
<keyword evidence="5 11" id="KW-0812">Transmembrane</keyword>
<dbReference type="InterPro" id="IPR019540">
    <property type="entry name" value="PtdIno-glycan_biosynth_class_S"/>
</dbReference>
<gene>
    <name evidence="12" type="ORF">DUNSADRAFT_6243</name>
</gene>
<evidence type="ECO:0000256" key="7">
    <source>
        <dbReference type="ARBA" id="ARBA00022989"/>
    </source>
</evidence>
<evidence type="ECO:0000256" key="8">
    <source>
        <dbReference type="ARBA" id="ARBA00023136"/>
    </source>
</evidence>
<evidence type="ECO:0000256" key="1">
    <source>
        <dbReference type="ARBA" id="ARBA00004477"/>
    </source>
</evidence>
<reference evidence="12" key="1">
    <citation type="submission" date="2017-08" db="EMBL/GenBank/DDBJ databases">
        <authorList>
            <person name="Polle J.E."/>
            <person name="Barry K."/>
            <person name="Cushman J."/>
            <person name="Schmutz J."/>
            <person name="Tran D."/>
            <person name="Hathwaick L.T."/>
            <person name="Yim W.C."/>
            <person name="Jenkins J."/>
            <person name="Mckie-Krisberg Z.M."/>
            <person name="Prochnik S."/>
            <person name="Lindquist E."/>
            <person name="Dockter R.B."/>
            <person name="Adam C."/>
            <person name="Molina H."/>
            <person name="Bunkerborg J."/>
            <person name="Jin E."/>
            <person name="Buchheim M."/>
            <person name="Magnuson J."/>
        </authorList>
    </citation>
    <scope>NUCLEOTIDE SEQUENCE</scope>
    <source>
        <strain evidence="12">CCAP 19/18</strain>
    </source>
</reference>
<evidence type="ECO:0000256" key="2">
    <source>
        <dbReference type="ARBA" id="ARBA00004687"/>
    </source>
</evidence>
<evidence type="ECO:0000256" key="3">
    <source>
        <dbReference type="ARBA" id="ARBA00005316"/>
    </source>
</evidence>
<dbReference type="Proteomes" id="UP000815325">
    <property type="component" value="Unassembled WGS sequence"/>
</dbReference>
<feature type="compositionally biased region" description="Gly residues" evidence="10">
    <location>
        <begin position="242"/>
        <end position="266"/>
    </location>
</feature>
<name>A0ABQ7GNP9_DUNSA</name>
<comment type="subcellular location">
    <subcellularLocation>
        <location evidence="1">Endoplasmic reticulum membrane</location>
        <topology evidence="1">Multi-pass membrane protein</topology>
    </subcellularLocation>
</comment>
<feature type="transmembrane region" description="Helical" evidence="11">
    <location>
        <begin position="734"/>
        <end position="753"/>
    </location>
</feature>
<evidence type="ECO:0000256" key="11">
    <source>
        <dbReference type="SAM" id="Phobius"/>
    </source>
</evidence>
<evidence type="ECO:0000313" key="13">
    <source>
        <dbReference type="Proteomes" id="UP000815325"/>
    </source>
</evidence>
<dbReference type="EMBL" id="MU069669">
    <property type="protein sequence ID" value="KAF5836231.1"/>
    <property type="molecule type" value="Genomic_DNA"/>
</dbReference>
<sequence length="769" mass="80323">MEDHGGKGCKRLTITLCVFAYVLLGVPIWWSLTSINRPQLPHDMMQQASSDLSHLSISLPTSIFMYVVGEGIPADSSALAKEMHAQISQQAERPQRDAEDLLHVSVVHETREGCSFLTWPSKSNGTATLGPRSHAHQGPPQPSPPCLHLHHLLGQLQQLHRTAAGAAAGMDSLLHEHLQGLGATQGGQFFVFALPLPRSQMPQDALAAKAGAEARVSYQLILGQFRHAWLWYPSSTGTASSTGGGAGSDGGSEGGQAHAGGEGSLGTGSVQQQLQEVLVQVAGPALGRSFASQPGEMVRLHAPARTHGSFSAALGAYVIEPAQLPFFVDSDWSLDFGVPAVPLDSQESEGDEGAGILGTGVQSCEGGEKSCGVGGGDGILGMGAQSCGAQGVMCGKSRNDQERVGQGAGGLQEQPIVGGGTCSAVDKVGGGEGAGECPASGSHAHATHGMGAASDAHRMRWQQGRLGGGHVSHVPAHTLHMVLYIPPASRCPVVLLERRGGSASPTNSFWIPHWGGVQVMNLGVQKGEVGPGGEGAAEEGERGESGEGQRPQQKRPSDRGEVVGHELGMDALHRFAEVAVAQLRVLMGLQAFPEAVLQQGMGRSSSRGSSRVKGMGSSAGPAVRVLPAVDSGFAEWEVDVLMRRRVGRDIEAASRVLGSLSRTVLALPNLEMPNVIGQQVHEALDALHLAMLAAREGDYAAAGCQARAAHAAAEAAFSHPAILAQLSFPESHKLGVYMPLFFPALLTVALALFREVQHHVQRSRKAGKE</sequence>
<evidence type="ECO:0000256" key="6">
    <source>
        <dbReference type="ARBA" id="ARBA00022824"/>
    </source>
</evidence>
<evidence type="ECO:0000313" key="12">
    <source>
        <dbReference type="EMBL" id="KAF5836231.1"/>
    </source>
</evidence>
<feature type="transmembrane region" description="Helical" evidence="11">
    <location>
        <begin position="12"/>
        <end position="32"/>
    </location>
</feature>
<keyword evidence="13" id="KW-1185">Reference proteome</keyword>
<keyword evidence="4" id="KW-0337">GPI-anchor biosynthesis</keyword>
<protein>
    <submittedName>
        <fullName evidence="12">Phosphatidylinositol-glycan biosynthesis class S protein-domain-containing protein</fullName>
    </submittedName>
</protein>
<dbReference type="PANTHER" id="PTHR21072:SF13">
    <property type="entry name" value="GPI TRANSAMIDASE COMPONENT PIG-S"/>
    <property type="match status" value="1"/>
</dbReference>